<evidence type="ECO:0000313" key="2">
    <source>
        <dbReference type="Proteomes" id="UP000663992"/>
    </source>
</evidence>
<evidence type="ECO:0000313" key="1">
    <source>
        <dbReference type="EMBL" id="MBN7820322.1"/>
    </source>
</evidence>
<proteinExistence type="predicted"/>
<reference evidence="1 2" key="1">
    <citation type="submission" date="2021-03" db="EMBL/GenBank/DDBJ databases">
        <title>novel species isolated from a fishpond in China.</title>
        <authorList>
            <person name="Lu H."/>
            <person name="Cai Z."/>
        </authorList>
    </citation>
    <scope>NUCLEOTIDE SEQUENCE [LARGE SCALE GENOMIC DNA]</scope>
    <source>
        <strain evidence="1 2">Y57</strain>
    </source>
</reference>
<protein>
    <submittedName>
        <fullName evidence="1">Uncharacterized protein</fullName>
    </submittedName>
</protein>
<comment type="caution">
    <text evidence="1">The sequence shown here is derived from an EMBL/GenBank/DDBJ whole genome shotgun (WGS) entry which is preliminary data.</text>
</comment>
<gene>
    <name evidence="1" type="ORF">J0A65_10630</name>
</gene>
<organism evidence="1 2">
    <name type="scientific">Bowmanella yangjiangensis</name>
    <dbReference type="NCBI Taxonomy" id="2811230"/>
    <lineage>
        <taxon>Bacteria</taxon>
        <taxon>Pseudomonadati</taxon>
        <taxon>Pseudomonadota</taxon>
        <taxon>Gammaproteobacteria</taxon>
        <taxon>Alteromonadales</taxon>
        <taxon>Alteromonadaceae</taxon>
        <taxon>Bowmanella</taxon>
    </lineage>
</organism>
<accession>A0ABS3CT74</accession>
<dbReference type="Proteomes" id="UP000663992">
    <property type="component" value="Unassembled WGS sequence"/>
</dbReference>
<sequence>MENLWNASLATLTSFIEFWGQKEVIGLCIGVAGSAIWYRVTGAVEQKQKNAQVVSITQAAIDETARVATQNLGIVANELSRLSEGKLTLEPQTDFPPTSADLLLLVSDFKPKKSIELWSSLKKIEALSSQVERLATETVQLRRAIKLENKTEIYLFELIPYLQQHDEMHSRVLSQIIAECQIAHTLLESVRS</sequence>
<name>A0ABS3CT74_9ALTE</name>
<dbReference type="EMBL" id="JAFKCS010000008">
    <property type="protein sequence ID" value="MBN7820322.1"/>
    <property type="molecule type" value="Genomic_DNA"/>
</dbReference>
<keyword evidence="2" id="KW-1185">Reference proteome</keyword>
<dbReference type="RefSeq" id="WP_206594153.1">
    <property type="nucleotide sequence ID" value="NZ_JAFKCS010000008.1"/>
</dbReference>